<accession>A0A1A2SG35</accession>
<dbReference type="GO" id="GO:0003960">
    <property type="term" value="F:quinone reductase (NADPH) activity"/>
    <property type="evidence" value="ECO:0007669"/>
    <property type="project" value="TreeGrafter"/>
</dbReference>
<evidence type="ECO:0000259" key="3">
    <source>
        <dbReference type="Pfam" id="PF08240"/>
    </source>
</evidence>
<sequence length="87" mass="9849">MLINAEAIGVNFIDTYFRTGLYAHRLPFTPGSEVCGVAAAVGERVIRTAVGDRVATSVLTPNNVWRWRVWWPKFPTGSRRMWPHPHS</sequence>
<dbReference type="EMBL" id="LZJS01000057">
    <property type="protein sequence ID" value="OBH63096.1"/>
    <property type="molecule type" value="Genomic_DNA"/>
</dbReference>
<dbReference type="InterPro" id="IPR011032">
    <property type="entry name" value="GroES-like_sf"/>
</dbReference>
<name>A0A1A2SG35_9MYCO</name>
<evidence type="ECO:0000313" key="5">
    <source>
        <dbReference type="Proteomes" id="UP000093861"/>
    </source>
</evidence>
<feature type="domain" description="Alcohol dehydrogenase-like N-terminal" evidence="3">
    <location>
        <begin position="2"/>
        <end position="57"/>
    </location>
</feature>
<gene>
    <name evidence="4" type="ORF">A5685_01575</name>
</gene>
<evidence type="ECO:0000256" key="2">
    <source>
        <dbReference type="ARBA" id="ARBA00023002"/>
    </source>
</evidence>
<keyword evidence="1" id="KW-0521">NADP</keyword>
<dbReference type="GO" id="GO:0035925">
    <property type="term" value="F:mRNA 3'-UTR AU-rich region binding"/>
    <property type="evidence" value="ECO:0007669"/>
    <property type="project" value="TreeGrafter"/>
</dbReference>
<evidence type="ECO:0000313" key="4">
    <source>
        <dbReference type="EMBL" id="OBH63096.1"/>
    </source>
</evidence>
<dbReference type="GO" id="GO:0070402">
    <property type="term" value="F:NADPH binding"/>
    <property type="evidence" value="ECO:0007669"/>
    <property type="project" value="TreeGrafter"/>
</dbReference>
<protein>
    <recommendedName>
        <fullName evidence="3">Alcohol dehydrogenase-like N-terminal domain-containing protein</fullName>
    </recommendedName>
</protein>
<evidence type="ECO:0000256" key="1">
    <source>
        <dbReference type="ARBA" id="ARBA00022857"/>
    </source>
</evidence>
<dbReference type="Pfam" id="PF08240">
    <property type="entry name" value="ADH_N"/>
    <property type="match status" value="1"/>
</dbReference>
<dbReference type="GO" id="GO:0005829">
    <property type="term" value="C:cytosol"/>
    <property type="evidence" value="ECO:0007669"/>
    <property type="project" value="TreeGrafter"/>
</dbReference>
<dbReference type="PANTHER" id="PTHR48106">
    <property type="entry name" value="QUINONE OXIDOREDUCTASE PIG3-RELATED"/>
    <property type="match status" value="1"/>
</dbReference>
<dbReference type="Proteomes" id="UP000093861">
    <property type="component" value="Unassembled WGS sequence"/>
</dbReference>
<dbReference type="Gene3D" id="3.90.180.10">
    <property type="entry name" value="Medium-chain alcohol dehydrogenases, catalytic domain"/>
    <property type="match status" value="1"/>
</dbReference>
<dbReference type="PANTHER" id="PTHR48106:SF13">
    <property type="entry name" value="QUINONE OXIDOREDUCTASE-RELATED"/>
    <property type="match status" value="1"/>
</dbReference>
<comment type="caution">
    <text evidence="4">The sequence shown here is derived from an EMBL/GenBank/DDBJ whole genome shotgun (WGS) entry which is preliminary data.</text>
</comment>
<dbReference type="InterPro" id="IPR013154">
    <property type="entry name" value="ADH-like_N"/>
</dbReference>
<proteinExistence type="predicted"/>
<organism evidence="4 5">
    <name type="scientific">Mycobacterium colombiense</name>
    <dbReference type="NCBI Taxonomy" id="339268"/>
    <lineage>
        <taxon>Bacteria</taxon>
        <taxon>Bacillati</taxon>
        <taxon>Actinomycetota</taxon>
        <taxon>Actinomycetes</taxon>
        <taxon>Mycobacteriales</taxon>
        <taxon>Mycobacteriaceae</taxon>
        <taxon>Mycobacterium</taxon>
        <taxon>Mycobacterium avium complex (MAC)</taxon>
    </lineage>
</organism>
<dbReference type="SUPFAM" id="SSF50129">
    <property type="entry name" value="GroES-like"/>
    <property type="match status" value="1"/>
</dbReference>
<reference evidence="4 5" key="1">
    <citation type="submission" date="2016-06" db="EMBL/GenBank/DDBJ databases">
        <authorList>
            <person name="Kjaerup R.B."/>
            <person name="Dalgaard T.S."/>
            <person name="Juul-Madsen H.R."/>
        </authorList>
    </citation>
    <scope>NUCLEOTIDE SEQUENCE [LARGE SCALE GENOMIC DNA]</scope>
    <source>
        <strain evidence="4 5">E2464</strain>
    </source>
</reference>
<dbReference type="AlphaFoldDB" id="A0A1A2SG35"/>
<keyword evidence="2" id="KW-0560">Oxidoreductase</keyword>